<dbReference type="Pfam" id="PF00240">
    <property type="entry name" value="ubiquitin"/>
    <property type="match status" value="1"/>
</dbReference>
<feature type="compositionally biased region" description="Low complexity" evidence="1">
    <location>
        <begin position="227"/>
        <end position="244"/>
    </location>
</feature>
<sequence length="1377" mass="148441">MFEVHVKTLDGESKTFQIEDDVTYWITLQTNLIGLYSSRLQAKDHRGDGAFLLSLIFLKNIPIERQRLIFQGKVLIDDRKLKDCGNFILNLIVHFTVILRSVASNTIHLVPRPPPRANADGTASSSGPSGSHQPPLNPSNFINFRQTMNSLFSTGSNFSPAGNMPSMHTDNSGNIDIEANISFGEMCNNHFRQLQRQTTQLLNALDGVSPSVSTTSTPSTNVDDRATAPTGASESAPSTSSSTSQRNTSPLNFQRLADMLAEQRQLWQRLGPHMDRWEAMLRAEHELRTRTRTRTSDPGRGEEASSDVAASDADATFDTAGVADIGSTATPMEQEQEQEQEPMDTSESSTSIDWSQRFFNQVSALLHLHAHMLHLLSDFYVISTTPQTDHPTTGSSDVSTPAPSPSPAPRTEVQAGSVSTTRPHRNRSLVINEPDSSILYAHINIEPTVVTIARPVVSLSRRDTEEPRGRRRSQSANPPSSAPSGADEHATSARPGTEAQGGGMSIPTAVVIETPVGRTAQAAILDHLIDSMSSRVISHPRTPQQQQGEGQTAVPRGSHSRVRNTASSGNSQRSPASVLTGLLPSRHGDTFLPCNSRHFSGTPASAFHIPVRRRRSYVGPTSGGGASTPRRQSIGTASRRGRSAGAQIGVNSTTNTAPSTTSNYAPRPPYQNFLRSMATAVSSSGVNAELFSRTIGDVTNQLTQLVAHGIGSSFGAATAPTTSGSTTVGPFTWIINNPQNGGVQFIPPPQFFFHSTTGGNASPSEPGTRLSMLPGLLVDSLIRSMWSFIIELARGQLSPESLPNVDLDGWRNGSNFPFINRSDEISRIRSMVVALVDSLHIAAAERQEDGSNSVVRHAVDRVSPHMQRMLERNLDPHSFNVRPELVDLLLNDHASDEAVDNIPEREIVAWGTSLAVPLGVPPLDLRRSLHNFLTDSLSRQLPLWRDTGSHGVLGTIMLNSLNTIMLDLLGFCDLLVQRTVERLGLRLNSTTVSGSAGTEGADRVATFGHAMSFEPMLSMLRDFASSLREHGREREAMNLIQRGVDAIMREYQSSGVTRFIENRERMQSYLVTRPLPASSNASPPPPPSDASCVKVDVADDSDVSEVYMDASEDTPLGPPSAGASITVPNNAATSAARAEAIGTAALPEWDLDSASLPTDPLAPNPDSEWLASSDEFSLLSTPASFPPEWTTLVASDVAQMAVASSTAAITAEEGASEGDDASFAARRLSDAYIAGMPSKRRRVCDSISPCCSHLLNGFKMCVIFANSPMSRLDVMLERKQSLACSANQLFMNLLKEAMSLAPSPAAAAAAAEPSTATAGDSEGPELRQPPPQHVSEAFRAYVCERLSHRLATDPDFDAKQHPAAKEAFGKRSRHGRQ</sequence>
<dbReference type="InterPro" id="IPR029071">
    <property type="entry name" value="Ubiquitin-like_domsf"/>
</dbReference>
<dbReference type="OrthoDB" id="1885901at2759"/>
<feature type="region of interest" description="Disordered" evidence="1">
    <location>
        <begin position="537"/>
        <end position="582"/>
    </location>
</feature>
<evidence type="ECO:0000313" key="3">
    <source>
        <dbReference type="EMBL" id="VDK33800.1"/>
    </source>
</evidence>
<feature type="region of interest" description="Disordered" evidence="1">
    <location>
        <begin position="330"/>
        <end position="349"/>
    </location>
</feature>
<dbReference type="Proteomes" id="UP000282613">
    <property type="component" value="Unassembled WGS sequence"/>
</dbReference>
<evidence type="ECO:0000313" key="4">
    <source>
        <dbReference type="Proteomes" id="UP000282613"/>
    </source>
</evidence>
<feature type="compositionally biased region" description="Low complexity" evidence="1">
    <location>
        <begin position="474"/>
        <end position="485"/>
    </location>
</feature>
<dbReference type="Gene3D" id="3.10.20.90">
    <property type="entry name" value="Phosphatidylinositol 3-kinase Catalytic Subunit, Chain A, domain 1"/>
    <property type="match status" value="1"/>
</dbReference>
<feature type="compositionally biased region" description="Polar residues" evidence="1">
    <location>
        <begin position="537"/>
        <end position="550"/>
    </location>
</feature>
<accession>A0A158R803</accession>
<dbReference type="SUPFAM" id="SSF54236">
    <property type="entry name" value="Ubiquitin-like"/>
    <property type="match status" value="1"/>
</dbReference>
<reference evidence="5" key="1">
    <citation type="submission" date="2016-04" db="UniProtKB">
        <authorList>
            <consortium name="WormBaseParasite"/>
        </authorList>
    </citation>
    <scope>IDENTIFICATION</scope>
</reference>
<gene>
    <name evidence="3" type="ORF">TASK_LOCUS4666</name>
</gene>
<protein>
    <submittedName>
        <fullName evidence="5">Ubiquitin-like domain-containing protein</fullName>
    </submittedName>
</protein>
<keyword evidence="4" id="KW-1185">Reference proteome</keyword>
<feature type="compositionally biased region" description="Low complexity" evidence="1">
    <location>
        <begin position="209"/>
        <end position="220"/>
    </location>
</feature>
<dbReference type="STRING" id="60517.A0A158R803"/>
<organism evidence="5">
    <name type="scientific">Taenia asiatica</name>
    <name type="common">Asian tapeworm</name>
    <dbReference type="NCBI Taxonomy" id="60517"/>
    <lineage>
        <taxon>Eukaryota</taxon>
        <taxon>Metazoa</taxon>
        <taxon>Spiralia</taxon>
        <taxon>Lophotrochozoa</taxon>
        <taxon>Platyhelminthes</taxon>
        <taxon>Cestoda</taxon>
        <taxon>Eucestoda</taxon>
        <taxon>Cyclophyllidea</taxon>
        <taxon>Taeniidae</taxon>
        <taxon>Taenia</taxon>
    </lineage>
</organism>
<name>A0A158R803_TAEAS</name>
<feature type="compositionally biased region" description="Basic and acidic residues" evidence="1">
    <location>
        <begin position="1352"/>
        <end position="1369"/>
    </location>
</feature>
<dbReference type="EMBL" id="UYRS01018363">
    <property type="protein sequence ID" value="VDK33800.1"/>
    <property type="molecule type" value="Genomic_DNA"/>
</dbReference>
<feature type="region of interest" description="Disordered" evidence="1">
    <location>
        <begin position="209"/>
        <end position="248"/>
    </location>
</feature>
<feature type="region of interest" description="Disordered" evidence="1">
    <location>
        <begin position="109"/>
        <end position="140"/>
    </location>
</feature>
<evidence type="ECO:0000259" key="2">
    <source>
        <dbReference type="PROSITE" id="PS50053"/>
    </source>
</evidence>
<dbReference type="InterPro" id="IPR000626">
    <property type="entry name" value="Ubiquitin-like_dom"/>
</dbReference>
<feature type="region of interest" description="Disordered" evidence="1">
    <location>
        <begin position="616"/>
        <end position="665"/>
    </location>
</feature>
<evidence type="ECO:0000313" key="5">
    <source>
        <dbReference type="WBParaSite" id="TASK_0000466501-mRNA-1"/>
    </source>
</evidence>
<feature type="compositionally biased region" description="Basic and acidic residues" evidence="1">
    <location>
        <begin position="288"/>
        <end position="303"/>
    </location>
</feature>
<feature type="region of interest" description="Disordered" evidence="1">
    <location>
        <begin position="288"/>
        <end position="315"/>
    </location>
</feature>
<feature type="region of interest" description="Disordered" evidence="1">
    <location>
        <begin position="460"/>
        <end position="504"/>
    </location>
</feature>
<feature type="compositionally biased region" description="Acidic residues" evidence="1">
    <location>
        <begin position="334"/>
        <end position="344"/>
    </location>
</feature>
<evidence type="ECO:0000256" key="1">
    <source>
        <dbReference type="SAM" id="MobiDB-lite"/>
    </source>
</evidence>
<feature type="region of interest" description="Disordered" evidence="1">
    <location>
        <begin position="1305"/>
        <end position="1331"/>
    </location>
</feature>
<feature type="domain" description="Ubiquitin-like" evidence="2">
    <location>
        <begin position="60"/>
        <end position="85"/>
    </location>
</feature>
<reference evidence="3 4" key="2">
    <citation type="submission" date="2018-11" db="EMBL/GenBank/DDBJ databases">
        <authorList>
            <consortium name="Pathogen Informatics"/>
        </authorList>
    </citation>
    <scope>NUCLEOTIDE SEQUENCE [LARGE SCALE GENOMIC DNA]</scope>
</reference>
<proteinExistence type="predicted"/>
<feature type="compositionally biased region" description="Polar residues" evidence="1">
    <location>
        <begin position="563"/>
        <end position="577"/>
    </location>
</feature>
<feature type="compositionally biased region" description="Low complexity" evidence="1">
    <location>
        <begin position="1305"/>
        <end position="1318"/>
    </location>
</feature>
<dbReference type="PROSITE" id="PS50053">
    <property type="entry name" value="UBIQUITIN_2"/>
    <property type="match status" value="1"/>
</dbReference>
<feature type="compositionally biased region" description="Low complexity" evidence="1">
    <location>
        <begin position="651"/>
        <end position="663"/>
    </location>
</feature>
<feature type="region of interest" description="Disordered" evidence="1">
    <location>
        <begin position="1352"/>
        <end position="1377"/>
    </location>
</feature>
<feature type="region of interest" description="Disordered" evidence="1">
    <location>
        <begin position="387"/>
        <end position="429"/>
    </location>
</feature>
<dbReference type="WBParaSite" id="TASK_0000466501-mRNA-1">
    <property type="protein sequence ID" value="TASK_0000466501-mRNA-1"/>
    <property type="gene ID" value="TASK_0000466501"/>
</dbReference>